<keyword evidence="1" id="KW-0812">Transmembrane</keyword>
<dbReference type="AlphaFoldDB" id="G9P9E6"/>
<proteinExistence type="predicted"/>
<organism evidence="2 3">
    <name type="scientific">Hypocrea atroviridis (strain ATCC 20476 / IMI 206040)</name>
    <name type="common">Trichoderma atroviride</name>
    <dbReference type="NCBI Taxonomy" id="452589"/>
    <lineage>
        <taxon>Eukaryota</taxon>
        <taxon>Fungi</taxon>
        <taxon>Dikarya</taxon>
        <taxon>Ascomycota</taxon>
        <taxon>Pezizomycotina</taxon>
        <taxon>Sordariomycetes</taxon>
        <taxon>Hypocreomycetidae</taxon>
        <taxon>Hypocreales</taxon>
        <taxon>Hypocreaceae</taxon>
        <taxon>Trichoderma</taxon>
    </lineage>
</organism>
<comment type="caution">
    <text evidence="2">The sequence shown here is derived from an EMBL/GenBank/DDBJ whole genome shotgun (WGS) entry which is preliminary data.</text>
</comment>
<dbReference type="HOGENOM" id="CLU_2236962_0_0_1"/>
<dbReference type="EMBL" id="ABDG02000028">
    <property type="protein sequence ID" value="EHK40273.1"/>
    <property type="molecule type" value="Genomic_DNA"/>
</dbReference>
<name>G9P9E6_HYPAI</name>
<dbReference type="OrthoDB" id="21204at2759"/>
<gene>
    <name evidence="2" type="ORF">TRIATDRAFT_252670</name>
</gene>
<evidence type="ECO:0000256" key="1">
    <source>
        <dbReference type="SAM" id="Phobius"/>
    </source>
</evidence>
<dbReference type="Proteomes" id="UP000005426">
    <property type="component" value="Unassembled WGS sequence"/>
</dbReference>
<reference evidence="2 3" key="1">
    <citation type="journal article" date="2011" name="Genome Biol.">
        <title>Comparative genome sequence analysis underscores mycoparasitism as the ancestral life style of Trichoderma.</title>
        <authorList>
            <person name="Kubicek C.P."/>
            <person name="Herrera-Estrella A."/>
            <person name="Seidl-Seiboth V."/>
            <person name="Martinez D.A."/>
            <person name="Druzhinina I.S."/>
            <person name="Thon M."/>
            <person name="Zeilinger S."/>
            <person name="Casas-Flores S."/>
            <person name="Horwitz B.A."/>
            <person name="Mukherjee P.K."/>
            <person name="Mukherjee M."/>
            <person name="Kredics L."/>
            <person name="Alcaraz L.D."/>
            <person name="Aerts A."/>
            <person name="Antal Z."/>
            <person name="Atanasova L."/>
            <person name="Cervantes-Badillo M.G."/>
            <person name="Challacombe J."/>
            <person name="Chertkov O."/>
            <person name="McCluskey K."/>
            <person name="Coulpier F."/>
            <person name="Deshpande N."/>
            <person name="von Doehren H."/>
            <person name="Ebbole D.J."/>
            <person name="Esquivel-Naranjo E.U."/>
            <person name="Fekete E."/>
            <person name="Flipphi M."/>
            <person name="Glaser F."/>
            <person name="Gomez-Rodriguez E.Y."/>
            <person name="Gruber S."/>
            <person name="Han C."/>
            <person name="Henrissat B."/>
            <person name="Hermosa R."/>
            <person name="Hernandez-Onate M."/>
            <person name="Karaffa L."/>
            <person name="Kosti I."/>
            <person name="Le Crom S."/>
            <person name="Lindquist E."/>
            <person name="Lucas S."/>
            <person name="Luebeck M."/>
            <person name="Luebeck P.S."/>
            <person name="Margeot A."/>
            <person name="Metz B."/>
            <person name="Misra M."/>
            <person name="Nevalainen H."/>
            <person name="Omann M."/>
            <person name="Packer N."/>
            <person name="Perrone G."/>
            <person name="Uresti-Rivera E.E."/>
            <person name="Salamov A."/>
            <person name="Schmoll M."/>
            <person name="Seiboth B."/>
            <person name="Shapiro H."/>
            <person name="Sukno S."/>
            <person name="Tamayo-Ramos J.A."/>
            <person name="Tisch D."/>
            <person name="Wiest A."/>
            <person name="Wilkinson H.H."/>
            <person name="Zhang M."/>
            <person name="Coutinho P.M."/>
            <person name="Kenerley C.M."/>
            <person name="Monte E."/>
            <person name="Baker S.E."/>
            <person name="Grigoriev I.V."/>
        </authorList>
    </citation>
    <scope>NUCLEOTIDE SEQUENCE [LARGE SCALE GENOMIC DNA]</scope>
    <source>
        <strain evidence="3">ATCC 20476 / IMI 206040</strain>
    </source>
</reference>
<keyword evidence="1" id="KW-1133">Transmembrane helix</keyword>
<feature type="transmembrane region" description="Helical" evidence="1">
    <location>
        <begin position="20"/>
        <end position="40"/>
    </location>
</feature>
<keyword evidence="3" id="KW-1185">Reference proteome</keyword>
<evidence type="ECO:0000313" key="3">
    <source>
        <dbReference type="Proteomes" id="UP000005426"/>
    </source>
</evidence>
<sequence length="105" mass="12454">MSYVLTVSSRNSMAPAFYSLWDSFLFLIFYFASPWGYFYLNMAESRQAELEYWKRTCRFIPLTVDIRPPLLSTSLAAIERLHERNCLQQRYGEAYTKLRCNAPFI</sequence>
<accession>G9P9E6</accession>
<keyword evidence="1" id="KW-0472">Membrane</keyword>
<evidence type="ECO:0000313" key="2">
    <source>
        <dbReference type="EMBL" id="EHK40273.1"/>
    </source>
</evidence>
<protein>
    <submittedName>
        <fullName evidence="2">Uncharacterized protein</fullName>
    </submittedName>
</protein>